<evidence type="ECO:0000259" key="4">
    <source>
        <dbReference type="PROSITE" id="PS51900"/>
    </source>
</evidence>
<sequence>MTQIIERKRADGSTAYLAQIAVKRKGQWLHRESRTFDRKSTAEAWHIKRMKEIKALGDDLSTLRRKNRTLSTAIDKYLADTNERIGKTKKQVLETIRDEYDISEMNANDIQSADIVDFLRLVSARDGVGSPATVLNYASHLAAVFRIAKPAWGIPLNRLAMTEAMEATKRLGITRKSKSRNRRPTLDELDALLTLFEDKHVRRPSSLPMHRVVGFALFSTRRQEEITRVAWDG</sequence>
<proteinExistence type="predicted"/>
<reference evidence="6" key="1">
    <citation type="submission" date="2018-03" db="EMBL/GenBank/DDBJ databases">
        <authorList>
            <person name="Rodrigo-Torres L."/>
            <person name="Arahal R. D."/>
            <person name="Lucena T."/>
        </authorList>
    </citation>
    <scope>NUCLEOTIDE SEQUENCE [LARGE SCALE GENOMIC DNA]</scope>
    <source>
        <strain evidence="6">CECT 7615</strain>
    </source>
</reference>
<evidence type="ECO:0000313" key="5">
    <source>
        <dbReference type="EMBL" id="SPJ29588.1"/>
    </source>
</evidence>
<dbReference type="GO" id="GO:0015074">
    <property type="term" value="P:DNA integration"/>
    <property type="evidence" value="ECO:0007669"/>
    <property type="project" value="UniProtKB-KW"/>
</dbReference>
<evidence type="ECO:0000256" key="2">
    <source>
        <dbReference type="ARBA" id="ARBA00023125"/>
    </source>
</evidence>
<organism evidence="5 6">
    <name type="scientific">Falsiruegeria mediterranea M17</name>
    <dbReference type="NCBI Taxonomy" id="1200281"/>
    <lineage>
        <taxon>Bacteria</taxon>
        <taxon>Pseudomonadati</taxon>
        <taxon>Pseudomonadota</taxon>
        <taxon>Alphaproteobacteria</taxon>
        <taxon>Rhodobacterales</taxon>
        <taxon>Roseobacteraceae</taxon>
        <taxon>Falsiruegeria</taxon>
    </lineage>
</organism>
<evidence type="ECO:0000256" key="1">
    <source>
        <dbReference type="ARBA" id="ARBA00022908"/>
    </source>
</evidence>
<evidence type="ECO:0000313" key="6">
    <source>
        <dbReference type="Proteomes" id="UP000244898"/>
    </source>
</evidence>
<gene>
    <name evidence="5" type="ORF">TRM7615_03108</name>
</gene>
<dbReference type="Gene3D" id="1.10.150.130">
    <property type="match status" value="1"/>
</dbReference>
<protein>
    <recommendedName>
        <fullName evidence="4">Core-binding (CB) domain-containing protein</fullName>
    </recommendedName>
</protein>
<dbReference type="EMBL" id="ONZG01000007">
    <property type="protein sequence ID" value="SPJ29588.1"/>
    <property type="molecule type" value="Genomic_DNA"/>
</dbReference>
<dbReference type="GO" id="GO:0003677">
    <property type="term" value="F:DNA binding"/>
    <property type="evidence" value="ECO:0007669"/>
    <property type="project" value="UniProtKB-UniRule"/>
</dbReference>
<keyword evidence="6" id="KW-1185">Reference proteome</keyword>
<keyword evidence="1" id="KW-0229">DNA integration</keyword>
<dbReference type="Proteomes" id="UP000244898">
    <property type="component" value="Unassembled WGS sequence"/>
</dbReference>
<dbReference type="SUPFAM" id="SSF56349">
    <property type="entry name" value="DNA breaking-rejoining enzymes"/>
    <property type="match status" value="1"/>
</dbReference>
<dbReference type="PROSITE" id="PS51900">
    <property type="entry name" value="CB"/>
    <property type="match status" value="1"/>
</dbReference>
<evidence type="ECO:0000256" key="3">
    <source>
        <dbReference type="PROSITE-ProRule" id="PRU01248"/>
    </source>
</evidence>
<dbReference type="InterPro" id="IPR044068">
    <property type="entry name" value="CB"/>
</dbReference>
<dbReference type="InterPro" id="IPR010998">
    <property type="entry name" value="Integrase_recombinase_N"/>
</dbReference>
<feature type="domain" description="Core-binding (CB)" evidence="4">
    <location>
        <begin position="68"/>
        <end position="149"/>
    </location>
</feature>
<accession>A0A2R8CB52</accession>
<keyword evidence="2 3" id="KW-0238">DNA-binding</keyword>
<dbReference type="InterPro" id="IPR011010">
    <property type="entry name" value="DNA_brk_join_enz"/>
</dbReference>
<dbReference type="AlphaFoldDB" id="A0A2R8CB52"/>
<dbReference type="RefSeq" id="WP_235824105.1">
    <property type="nucleotide sequence ID" value="NZ_ONZG01000007.1"/>
</dbReference>
<name>A0A2R8CB52_9RHOB</name>